<name>K9UIJ5_CHAP6</name>
<evidence type="ECO:0000313" key="2">
    <source>
        <dbReference type="EMBL" id="AFY94630.1"/>
    </source>
</evidence>
<reference evidence="2 3" key="1">
    <citation type="submission" date="2012-05" db="EMBL/GenBank/DDBJ databases">
        <title>Finished chromosome of genome of Chamaesiphon sp. PCC 6605.</title>
        <authorList>
            <consortium name="US DOE Joint Genome Institute"/>
            <person name="Gugger M."/>
            <person name="Coursin T."/>
            <person name="Rippka R."/>
            <person name="Tandeau De Marsac N."/>
            <person name="Huntemann M."/>
            <person name="Wei C.-L."/>
            <person name="Han J."/>
            <person name="Detter J.C."/>
            <person name="Han C."/>
            <person name="Tapia R."/>
            <person name="Chen A."/>
            <person name="Kyrpides N."/>
            <person name="Mavromatis K."/>
            <person name="Markowitz V."/>
            <person name="Szeto E."/>
            <person name="Ivanova N."/>
            <person name="Pagani I."/>
            <person name="Pati A."/>
            <person name="Goodwin L."/>
            <person name="Nordberg H.P."/>
            <person name="Cantor M.N."/>
            <person name="Hua S.X."/>
            <person name="Woyke T."/>
            <person name="Kerfeld C.A."/>
        </authorList>
    </citation>
    <scope>NUCLEOTIDE SEQUENCE [LARGE SCALE GENOMIC DNA]</scope>
    <source>
        <strain evidence="3">ATCC 27169 / PCC 6605</strain>
    </source>
</reference>
<dbReference type="Proteomes" id="UP000010366">
    <property type="component" value="Chromosome"/>
</dbReference>
<sequence length="112" mass="12182">MATKKTLVLHILTVGNLKIGVEQSESDYTSVGDIVGIKKAPDNATIDTFQTVRQLQLEGKVIRINCRLANKKTNSILCAVDKVSAARGSLRGKSMASSTVKSVTIPRKRSRR</sequence>
<evidence type="ECO:0000256" key="1">
    <source>
        <dbReference type="SAM" id="MobiDB-lite"/>
    </source>
</evidence>
<dbReference type="KEGG" id="cmp:Cha6605_3648"/>
<organism evidence="2 3">
    <name type="scientific">Chamaesiphon minutus (strain ATCC 27169 / PCC 6605)</name>
    <dbReference type="NCBI Taxonomy" id="1173020"/>
    <lineage>
        <taxon>Bacteria</taxon>
        <taxon>Bacillati</taxon>
        <taxon>Cyanobacteriota</taxon>
        <taxon>Cyanophyceae</taxon>
        <taxon>Gomontiellales</taxon>
        <taxon>Chamaesiphonaceae</taxon>
        <taxon>Chamaesiphon</taxon>
    </lineage>
</organism>
<proteinExistence type="predicted"/>
<protein>
    <submittedName>
        <fullName evidence="2">Uncharacterized protein</fullName>
    </submittedName>
</protein>
<dbReference type="OrthoDB" id="487385at2"/>
<evidence type="ECO:0000313" key="3">
    <source>
        <dbReference type="Proteomes" id="UP000010366"/>
    </source>
</evidence>
<dbReference type="AlphaFoldDB" id="K9UIJ5"/>
<keyword evidence="3" id="KW-1185">Reference proteome</keyword>
<gene>
    <name evidence="2" type="ORF">Cha6605_3648</name>
</gene>
<accession>K9UIJ5</accession>
<dbReference type="RefSeq" id="WP_015160755.1">
    <property type="nucleotide sequence ID" value="NC_019697.1"/>
</dbReference>
<feature type="region of interest" description="Disordered" evidence="1">
    <location>
        <begin position="92"/>
        <end position="112"/>
    </location>
</feature>
<dbReference type="STRING" id="1173020.Cha6605_3648"/>
<dbReference type="EMBL" id="CP003600">
    <property type="protein sequence ID" value="AFY94630.1"/>
    <property type="molecule type" value="Genomic_DNA"/>
</dbReference>
<dbReference type="HOGENOM" id="CLU_2141409_0_0_3"/>